<protein>
    <submittedName>
        <fullName evidence="1">Uncharacterized protein</fullName>
    </submittedName>
</protein>
<dbReference type="RefSeq" id="WP_181493558.1">
    <property type="nucleotide sequence ID" value="NZ_JACDUN010000001.1"/>
</dbReference>
<organism evidence="1 2">
    <name type="scientific">Methanococcus maripaludis</name>
    <name type="common">Methanococcus deltae</name>
    <dbReference type="NCBI Taxonomy" id="39152"/>
    <lineage>
        <taxon>Archaea</taxon>
        <taxon>Methanobacteriati</taxon>
        <taxon>Methanobacteriota</taxon>
        <taxon>Methanomada group</taxon>
        <taxon>Methanococci</taxon>
        <taxon>Methanococcales</taxon>
        <taxon>Methanococcaceae</taxon>
        <taxon>Methanococcus</taxon>
    </lineage>
</organism>
<sequence length="139" mass="16586">MGEMLTINSETFEHSNYLDDSFEKHYKNQEEDEILNIQSNTLIFQRSFEKDEELNPEIVHNDKKRVMNYIRNYRLMYSLDILPDYVNDDIYETILQSMELRKSKNKQRNVKSVLTEILLKGTVALMEDIEEKLDAKKGE</sequence>
<dbReference type="AlphaFoldDB" id="A0A7J9P656"/>
<gene>
    <name evidence="1" type="ORF">HNP93_001392</name>
</gene>
<reference evidence="1 2" key="1">
    <citation type="submission" date="2020-07" db="EMBL/GenBank/DDBJ databases">
        <title>Genomic Encyclopedia of Type Strains, Phase IV (KMG-V): Genome sequencing to study the core and pangenomes of soil and plant-associated prokaryotes.</title>
        <authorList>
            <person name="Whitman W."/>
        </authorList>
    </citation>
    <scope>NUCLEOTIDE SEQUENCE [LARGE SCALE GENOMIC DNA]</scope>
    <source>
        <strain evidence="1 2">C12</strain>
    </source>
</reference>
<proteinExistence type="predicted"/>
<dbReference type="Proteomes" id="UP000558015">
    <property type="component" value="Unassembled WGS sequence"/>
</dbReference>
<comment type="caution">
    <text evidence="1">The sequence shown here is derived from an EMBL/GenBank/DDBJ whole genome shotgun (WGS) entry which is preliminary data.</text>
</comment>
<accession>A0A7J9P656</accession>
<evidence type="ECO:0000313" key="2">
    <source>
        <dbReference type="Proteomes" id="UP000558015"/>
    </source>
</evidence>
<evidence type="ECO:0000313" key="1">
    <source>
        <dbReference type="EMBL" id="MBA2858691.1"/>
    </source>
</evidence>
<dbReference type="EMBL" id="JACDUN010000001">
    <property type="protein sequence ID" value="MBA2858691.1"/>
    <property type="molecule type" value="Genomic_DNA"/>
</dbReference>
<name>A0A7J9P656_METMI</name>